<dbReference type="Proteomes" id="UP001642540">
    <property type="component" value="Unassembled WGS sequence"/>
</dbReference>
<reference evidence="2 3" key="1">
    <citation type="submission" date="2024-08" db="EMBL/GenBank/DDBJ databases">
        <authorList>
            <person name="Cucini C."/>
            <person name="Frati F."/>
        </authorList>
    </citation>
    <scope>NUCLEOTIDE SEQUENCE [LARGE SCALE GENOMIC DNA]</scope>
</reference>
<evidence type="ECO:0000313" key="3">
    <source>
        <dbReference type="Proteomes" id="UP001642540"/>
    </source>
</evidence>
<gene>
    <name evidence="2" type="ORF">ODALV1_LOCUS26221</name>
</gene>
<protein>
    <recommendedName>
        <fullName evidence="4">F-box domain-containing protein</fullName>
    </recommendedName>
</protein>
<dbReference type="SUPFAM" id="SSF52047">
    <property type="entry name" value="RNI-like"/>
    <property type="match status" value="1"/>
</dbReference>
<evidence type="ECO:0000256" key="1">
    <source>
        <dbReference type="SAM" id="MobiDB-lite"/>
    </source>
</evidence>
<dbReference type="InterPro" id="IPR032675">
    <property type="entry name" value="LRR_dom_sf"/>
</dbReference>
<accession>A0ABP1RUD6</accession>
<evidence type="ECO:0000313" key="2">
    <source>
        <dbReference type="EMBL" id="CAL8135961.1"/>
    </source>
</evidence>
<sequence>MEKSNYQPPKKLRNMETAVEKDSRKKNREGGQGADAAVVSQTTIFSLLPEIWDGIFPYLDSTEFNSVINSSSQWNQDFHEKKSDKLFPLVSCVLLSYVPMTTALLLRRVNRATKAAIDDELSRISLAPPSQLAISSAVAPFGCQNRGSRSRMVLHLANQLQDRYTFFTGIDTGVNDTSHLPTVRNFVSRLKLNENLADDTTHRNPFLIRKVWLHGLVAEGFPSSKWINLVENFGHHLWSLVHEAACVPFTLNDARTLMRVLKFLPNLKVLKLSVHIGNCLRKEPAGCRRPEFPRLPHLQLLDLGEELYERDHFVLAHGFLEQYGTQLEALVGSGSFLLNSNQELLRLPTLISRFPNLVRLRIGPIFGRSTFLKLAQIKLNLKELQIYHVGMKYSGDPLLKLSDIVTVLDNFSDTLIELELFVKLDYLDLDFDWNEMDAGQNRGLTKVKKFSTDFKYARGGWLWRFIPKKFPNVEELMIGAYPNFTFQDKAELVRGFEILPRLKRIVVNVDNHRAAKCTMRREEFTTPRK</sequence>
<comment type="caution">
    <text evidence="2">The sequence shown here is derived from an EMBL/GenBank/DDBJ whole genome shotgun (WGS) entry which is preliminary data.</text>
</comment>
<dbReference type="EMBL" id="CAXLJM020000109">
    <property type="protein sequence ID" value="CAL8135961.1"/>
    <property type="molecule type" value="Genomic_DNA"/>
</dbReference>
<feature type="region of interest" description="Disordered" evidence="1">
    <location>
        <begin position="1"/>
        <end position="34"/>
    </location>
</feature>
<keyword evidence="3" id="KW-1185">Reference proteome</keyword>
<organism evidence="2 3">
    <name type="scientific">Orchesella dallaii</name>
    <dbReference type="NCBI Taxonomy" id="48710"/>
    <lineage>
        <taxon>Eukaryota</taxon>
        <taxon>Metazoa</taxon>
        <taxon>Ecdysozoa</taxon>
        <taxon>Arthropoda</taxon>
        <taxon>Hexapoda</taxon>
        <taxon>Collembola</taxon>
        <taxon>Entomobryomorpha</taxon>
        <taxon>Entomobryoidea</taxon>
        <taxon>Orchesellidae</taxon>
        <taxon>Orchesellinae</taxon>
        <taxon>Orchesella</taxon>
    </lineage>
</organism>
<proteinExistence type="predicted"/>
<dbReference type="Gene3D" id="3.80.10.10">
    <property type="entry name" value="Ribonuclease Inhibitor"/>
    <property type="match status" value="1"/>
</dbReference>
<evidence type="ECO:0008006" key="4">
    <source>
        <dbReference type="Google" id="ProtNLM"/>
    </source>
</evidence>
<name>A0ABP1RUD6_9HEXA</name>